<gene>
    <name evidence="14" type="ORF">TRICI_005523</name>
</gene>
<evidence type="ECO:0000256" key="11">
    <source>
        <dbReference type="SAM" id="Coils"/>
    </source>
</evidence>
<dbReference type="VEuPathDB" id="FungiDB:TRICI_005523"/>
<dbReference type="Gene3D" id="6.10.250.1950">
    <property type="match status" value="1"/>
</dbReference>
<evidence type="ECO:0000256" key="12">
    <source>
        <dbReference type="SAM" id="MobiDB-lite"/>
    </source>
</evidence>
<evidence type="ECO:0000256" key="3">
    <source>
        <dbReference type="ARBA" id="ARBA00022618"/>
    </source>
</evidence>
<dbReference type="Pfam" id="PF03801">
    <property type="entry name" value="Ndc80_HEC"/>
    <property type="match status" value="1"/>
</dbReference>
<feature type="region of interest" description="Disordered" evidence="12">
    <location>
        <begin position="1"/>
        <end position="41"/>
    </location>
</feature>
<feature type="coiled-coil region" evidence="11">
    <location>
        <begin position="217"/>
        <end position="244"/>
    </location>
</feature>
<keyword evidence="8 10" id="KW-0131">Cell cycle</keyword>
<evidence type="ECO:0000256" key="9">
    <source>
        <dbReference type="ARBA" id="ARBA00023328"/>
    </source>
</evidence>
<keyword evidence="7 10" id="KW-0539">Nucleus</keyword>
<accession>A0A642US65</accession>
<comment type="subunit">
    <text evidence="10">Component of the NDC80 complex.</text>
</comment>
<evidence type="ECO:0000313" key="15">
    <source>
        <dbReference type="Proteomes" id="UP000761534"/>
    </source>
</evidence>
<keyword evidence="3 10" id="KW-0132">Cell division</keyword>
<evidence type="ECO:0000259" key="13">
    <source>
        <dbReference type="Pfam" id="PF03801"/>
    </source>
</evidence>
<dbReference type="PANTHER" id="PTHR10643">
    <property type="entry name" value="KINETOCHORE PROTEIN NDC80"/>
    <property type="match status" value="1"/>
</dbReference>
<dbReference type="InterPro" id="IPR005550">
    <property type="entry name" value="Kinetochore_Ndc80"/>
</dbReference>
<dbReference type="OrthoDB" id="7459479at2759"/>
<reference evidence="14" key="1">
    <citation type="journal article" date="2019" name="G3 (Bethesda)">
        <title>Genome Assemblies of Two Rare Opportunistic Yeast Pathogens: Diutina rugosa (syn. Candida rugosa) and Trichomonascus ciferrii (syn. Candida ciferrii).</title>
        <authorList>
            <person name="Mixao V."/>
            <person name="Saus E."/>
            <person name="Hansen A.P."/>
            <person name="Lass-Florl C."/>
            <person name="Gabaldon T."/>
        </authorList>
    </citation>
    <scope>NUCLEOTIDE SEQUENCE</scope>
    <source>
        <strain evidence="14">CBS 4856</strain>
    </source>
</reference>
<comment type="similarity">
    <text evidence="1 10">Belongs to the NDC80/HEC1 family.</text>
</comment>
<feature type="compositionally biased region" description="Polar residues" evidence="12">
    <location>
        <begin position="1"/>
        <end position="24"/>
    </location>
</feature>
<proteinExistence type="inferred from homology"/>
<dbReference type="Gene3D" id="1.10.418.30">
    <property type="entry name" value="Ncd80 complex, Ncd80 subunit"/>
    <property type="match status" value="1"/>
</dbReference>
<dbReference type="InterPro" id="IPR055260">
    <property type="entry name" value="Ndc80_CH"/>
</dbReference>
<keyword evidence="4 10" id="KW-0498">Mitosis</keyword>
<feature type="domain" description="Kinetochore protein Ndc80 CH" evidence="13">
    <location>
        <begin position="22"/>
        <end position="155"/>
    </location>
</feature>
<evidence type="ECO:0000256" key="2">
    <source>
        <dbReference type="ARBA" id="ARBA00022454"/>
    </source>
</evidence>
<dbReference type="GO" id="GO:0051315">
    <property type="term" value="P:attachment of mitotic spindle microtubules to kinetochore"/>
    <property type="evidence" value="ECO:0007669"/>
    <property type="project" value="UniProtKB-UniRule"/>
</dbReference>
<dbReference type="AlphaFoldDB" id="A0A642US65"/>
<evidence type="ECO:0000256" key="10">
    <source>
        <dbReference type="RuleBase" id="RU368072"/>
    </source>
</evidence>
<dbReference type="FunFam" id="1.10.418.30:FF:000001">
    <property type="entry name" value="Probable kinetochore protein ndc80"/>
    <property type="match status" value="1"/>
</dbReference>
<keyword evidence="5 10" id="KW-0995">Kinetochore</keyword>
<evidence type="ECO:0000313" key="14">
    <source>
        <dbReference type="EMBL" id="KAA8904297.1"/>
    </source>
</evidence>
<dbReference type="EMBL" id="SWFS01000431">
    <property type="protein sequence ID" value="KAA8904297.1"/>
    <property type="molecule type" value="Genomic_DNA"/>
</dbReference>
<dbReference type="InterPro" id="IPR038273">
    <property type="entry name" value="Ndc80_sf"/>
</dbReference>
<evidence type="ECO:0000256" key="1">
    <source>
        <dbReference type="ARBA" id="ARBA00007050"/>
    </source>
</evidence>
<keyword evidence="15" id="KW-1185">Reference proteome</keyword>
<comment type="caution">
    <text evidence="14">The sequence shown here is derived from an EMBL/GenBank/DDBJ whole genome shotgun (WGS) entry which is preliminary data.</text>
</comment>
<comment type="function">
    <text evidence="10">Acts as a component of the essential kinetochore-associated NDC80 complex, which is required for chromosome segregation and spindle checkpoint activity.</text>
</comment>
<evidence type="ECO:0000256" key="7">
    <source>
        <dbReference type="ARBA" id="ARBA00023242"/>
    </source>
</evidence>
<evidence type="ECO:0000256" key="4">
    <source>
        <dbReference type="ARBA" id="ARBA00022776"/>
    </source>
</evidence>
<keyword evidence="6 11" id="KW-0175">Coiled coil</keyword>
<evidence type="ECO:0000256" key="6">
    <source>
        <dbReference type="ARBA" id="ARBA00023054"/>
    </source>
</evidence>
<comment type="subcellular location">
    <subcellularLocation>
        <location evidence="10">Chromosome</location>
        <location evidence="10">Centromere</location>
        <location evidence="10">Kinetochore</location>
    </subcellularLocation>
    <subcellularLocation>
        <location evidence="10">Nucleus</location>
    </subcellularLocation>
</comment>
<dbReference type="GO" id="GO:0051301">
    <property type="term" value="P:cell division"/>
    <property type="evidence" value="ECO:0007669"/>
    <property type="project" value="UniProtKB-UniRule"/>
</dbReference>
<dbReference type="GO" id="GO:0005634">
    <property type="term" value="C:nucleus"/>
    <property type="evidence" value="ECO:0007669"/>
    <property type="project" value="UniProtKB-SubCell"/>
</dbReference>
<feature type="coiled-coil region" evidence="11">
    <location>
        <begin position="276"/>
        <end position="303"/>
    </location>
</feature>
<organism evidence="14 15">
    <name type="scientific">Trichomonascus ciferrii</name>
    <dbReference type="NCBI Taxonomy" id="44093"/>
    <lineage>
        <taxon>Eukaryota</taxon>
        <taxon>Fungi</taxon>
        <taxon>Dikarya</taxon>
        <taxon>Ascomycota</taxon>
        <taxon>Saccharomycotina</taxon>
        <taxon>Dipodascomycetes</taxon>
        <taxon>Dipodascales</taxon>
        <taxon>Trichomonascaceae</taxon>
        <taxon>Trichomonascus</taxon>
        <taxon>Trichomonascus ciferrii complex</taxon>
    </lineage>
</organism>
<protein>
    <recommendedName>
        <fullName evidence="10">Kinetochore protein NDC80</fullName>
    </recommendedName>
</protein>
<dbReference type="GO" id="GO:0031262">
    <property type="term" value="C:Ndc80 complex"/>
    <property type="evidence" value="ECO:0007669"/>
    <property type="project" value="UniProtKB-UniRule"/>
</dbReference>
<keyword evidence="2 10" id="KW-0158">Chromosome</keyword>
<dbReference type="Proteomes" id="UP000761534">
    <property type="component" value="Unassembled WGS sequence"/>
</dbReference>
<evidence type="ECO:0000256" key="8">
    <source>
        <dbReference type="ARBA" id="ARBA00023306"/>
    </source>
</evidence>
<feature type="coiled-coil region" evidence="11">
    <location>
        <begin position="426"/>
        <end position="499"/>
    </location>
</feature>
<evidence type="ECO:0000256" key="5">
    <source>
        <dbReference type="ARBA" id="ARBA00022838"/>
    </source>
</evidence>
<sequence length="578" mass="66604">MAPVSSSSGNMRNSRQSSFGLNKFSSSTVPSSVPTRDPRPLRDKQYQAMISQEIHEYLAANKFEIEMKQPLTPKTLKTPTQKEFVLMFQWLYKRLDPGYRFTKSIEHEVYFLLKTIKYPYLESINKSQISAVGGQNWPVFMGMLYWLVQLNQTLEIHENKQYEGVEETEDMVLDQIFTRYVCKSYGAFLANEDDYSEYKAEMQHEFEQHTASVYNEIQSLEEDNEHHRKQLQELSKDADHLTSLQKKGEALESDLVKFKAYIDSMEQRKVKWTSVLEKITDELAASEKELSALEQEKQSLQSQISSQGMTPADIDKMNSEREKLGKALESIASRLDEVSSTENDKELTAQKALESLEQHLQQYSSSLYRIGISSTASAQDFEINLDNPLSDANLGKRPDALLNGKDLKHTIRPALQNHRQEISMRVHKAQDEAIRLQELLDRLSETISEKKDQVETLEAKLNTDKITYDELYETMNSDASASNAEIERLERELHSMKVTSQQGLLQLNQRSQSVAIEHDQLEHSIQSSLDRLNADVEKTISTIINFKLHIQSTLENYENFILDECEREDKQLNDDLTI</sequence>
<feature type="compositionally biased region" description="Low complexity" evidence="12">
    <location>
        <begin position="25"/>
        <end position="35"/>
    </location>
</feature>
<keyword evidence="9 10" id="KW-0137">Centromere</keyword>
<name>A0A642US65_9ASCO</name>
<dbReference type="PANTHER" id="PTHR10643:SF2">
    <property type="entry name" value="KINETOCHORE PROTEIN NDC80 HOMOLOG"/>
    <property type="match status" value="1"/>
</dbReference>